<dbReference type="PROSITE" id="PS51608">
    <property type="entry name" value="SAM_MT_UBIE"/>
    <property type="match status" value="1"/>
</dbReference>
<dbReference type="CDD" id="cd02440">
    <property type="entry name" value="AdoMet_MTases"/>
    <property type="match status" value="1"/>
</dbReference>
<name>A0ABP1GF68_9CHLO</name>
<dbReference type="PANTHER" id="PTHR43591">
    <property type="entry name" value="METHYLTRANSFERASE"/>
    <property type="match status" value="1"/>
</dbReference>
<comment type="subcellular location">
    <subcellularLocation>
        <location evidence="4">Plastid</location>
        <location evidence="4">Chloroplast</location>
    </subcellularLocation>
</comment>
<dbReference type="Pfam" id="PF01209">
    <property type="entry name" value="Ubie_methyltran"/>
    <property type="match status" value="1"/>
</dbReference>
<dbReference type="PROSITE" id="PS01183">
    <property type="entry name" value="UBIE_1"/>
    <property type="match status" value="1"/>
</dbReference>
<keyword evidence="3 4" id="KW-0949">S-adenosyl-L-methionine</keyword>
<comment type="function">
    <text evidence="4">Involved in the biosynthesis of phylloquinone (vitamin K1). Methyltransferase required for the conversion of 2-phytyl-1,4-beta-naphthoquinol to phylloquinol.</text>
</comment>
<dbReference type="Gene3D" id="3.40.50.150">
    <property type="entry name" value="Vaccinia Virus protein VP39"/>
    <property type="match status" value="1"/>
</dbReference>
<evidence type="ECO:0000256" key="3">
    <source>
        <dbReference type="ARBA" id="ARBA00022691"/>
    </source>
</evidence>
<dbReference type="EMBL" id="CAXHTA020000019">
    <property type="protein sequence ID" value="CAL5228908.1"/>
    <property type="molecule type" value="Genomic_DNA"/>
</dbReference>
<dbReference type="Proteomes" id="UP001497392">
    <property type="component" value="Unassembled WGS sequence"/>
</dbReference>
<dbReference type="SUPFAM" id="SSF53335">
    <property type="entry name" value="S-adenosyl-L-methionine-dependent methyltransferases"/>
    <property type="match status" value="1"/>
</dbReference>
<gene>
    <name evidence="5" type="primary">g12128</name>
    <name evidence="4" type="synonym">MENG</name>
    <name evidence="5" type="ORF">VP750_LOCUS10814</name>
</gene>
<dbReference type="NCBIfam" id="NF001244">
    <property type="entry name" value="PRK00216.1-5"/>
    <property type="match status" value="1"/>
</dbReference>
<keyword evidence="2 4" id="KW-0808">Transferase</keyword>
<comment type="caution">
    <text evidence="5">The sequence shown here is derived from an EMBL/GenBank/DDBJ whole genome shotgun (WGS) entry which is preliminary data.</text>
</comment>
<evidence type="ECO:0000313" key="6">
    <source>
        <dbReference type="Proteomes" id="UP001497392"/>
    </source>
</evidence>
<evidence type="ECO:0000313" key="5">
    <source>
        <dbReference type="EMBL" id="CAL5228908.1"/>
    </source>
</evidence>
<dbReference type="PANTHER" id="PTHR43591:SF24">
    <property type="entry name" value="2-METHOXY-6-POLYPRENYL-1,4-BENZOQUINOL METHYLASE, MITOCHONDRIAL"/>
    <property type="match status" value="1"/>
</dbReference>
<comment type="catalytic activity">
    <reaction evidence="4">
        <text>demethylphylloquinol + S-adenosyl-L-methionine = phylloquinol + S-adenosyl-L-homocysteine + H(+)</text>
        <dbReference type="Rhea" id="RHEA:40551"/>
        <dbReference type="ChEBI" id="CHEBI:15378"/>
        <dbReference type="ChEBI" id="CHEBI:28433"/>
        <dbReference type="ChEBI" id="CHEBI:57856"/>
        <dbReference type="ChEBI" id="CHEBI:59789"/>
        <dbReference type="ChEBI" id="CHEBI:87844"/>
        <dbReference type="EC" id="2.1.1.329"/>
    </reaction>
</comment>
<dbReference type="InterPro" id="IPR023576">
    <property type="entry name" value="UbiE/COQ5_MeTrFase_CS"/>
</dbReference>
<organism evidence="5 6">
    <name type="scientific">Coccomyxa viridis</name>
    <dbReference type="NCBI Taxonomy" id="1274662"/>
    <lineage>
        <taxon>Eukaryota</taxon>
        <taxon>Viridiplantae</taxon>
        <taxon>Chlorophyta</taxon>
        <taxon>core chlorophytes</taxon>
        <taxon>Trebouxiophyceae</taxon>
        <taxon>Trebouxiophyceae incertae sedis</taxon>
        <taxon>Coccomyxaceae</taxon>
        <taxon>Coccomyxa</taxon>
    </lineage>
</organism>
<keyword evidence="4" id="KW-0934">Plastid</keyword>
<sequence length="340" mass="37240">MPPMSWDLQGRSLLHPSVQYGLQHTCIGRSGVTRRQRSVLNQASKVDIDVSAQTSGPSGAFVPGRESETRQELFGRIAPVYDQLNNTLSLGQHRVWKRMAVKWSGAKAGDAALDVCCGSGDLAFLLSEAVGVSGQVKGLDFAQQMLADAERRQQSRQATSSRKHPHVEWVQGDALELPFIDRSFDAVTMGYGLRNVSSIPKALQELRRVMRPGARAAILDFNNSDNPIADSFQAWALENVVVPMARSYGLEEEYQYLRPSIKRFPKGREQTQMAKSAGFAKAVHYEIGFGLMGVLVASTEKTHGLGFAQQYSTQSLRGHARTLNCQTGLLRTATITSAGS</sequence>
<dbReference type="HAMAP" id="MF_01813">
    <property type="entry name" value="MenG_UbiE_methyltr"/>
    <property type="match status" value="1"/>
</dbReference>
<evidence type="ECO:0000256" key="4">
    <source>
        <dbReference type="HAMAP-Rule" id="MF_03192"/>
    </source>
</evidence>
<proteinExistence type="inferred from homology"/>
<evidence type="ECO:0000256" key="1">
    <source>
        <dbReference type="ARBA" id="ARBA00022603"/>
    </source>
</evidence>
<comment type="similarity">
    <text evidence="4">Belongs to the class I-like SAM-binding methyltransferase superfamily. MenG/UbiE family.</text>
</comment>
<keyword evidence="1 4" id="KW-0489">Methyltransferase</keyword>
<keyword evidence="6" id="KW-1185">Reference proteome</keyword>
<keyword evidence="4" id="KW-0150">Chloroplast</keyword>
<dbReference type="InterPro" id="IPR004033">
    <property type="entry name" value="UbiE/COQ5_MeTrFase"/>
</dbReference>
<accession>A0ABP1GF68</accession>
<dbReference type="InterPro" id="IPR032904">
    <property type="entry name" value="MenG"/>
</dbReference>
<reference evidence="5 6" key="1">
    <citation type="submission" date="2024-06" db="EMBL/GenBank/DDBJ databases">
        <authorList>
            <person name="Kraege A."/>
            <person name="Thomma B."/>
        </authorList>
    </citation>
    <scope>NUCLEOTIDE SEQUENCE [LARGE SCALE GENOMIC DNA]</scope>
</reference>
<evidence type="ECO:0000256" key="2">
    <source>
        <dbReference type="ARBA" id="ARBA00022679"/>
    </source>
</evidence>
<protein>
    <recommendedName>
        <fullName evidence="4">2-phytyl-1,4-beta-naphthoquinone methyltransferase, chloroplastic</fullName>
        <ecNumber evidence="4">2.1.1.329</ecNumber>
    </recommendedName>
    <alternativeName>
        <fullName evidence="4">Demethylphylloquinone methyltransferase</fullName>
    </alternativeName>
    <alternativeName>
        <fullName evidence="4">Menaquinone biosynthesis methyltransferase ubiE-like protein</fullName>
    </alternativeName>
</protein>
<dbReference type="EC" id="2.1.1.329" evidence="4"/>
<dbReference type="NCBIfam" id="TIGR01934">
    <property type="entry name" value="MenG_MenH_UbiE"/>
    <property type="match status" value="1"/>
</dbReference>
<dbReference type="HAMAP" id="MF_01982">
    <property type="entry name" value="MenG_phylloquinone_subfam"/>
    <property type="match status" value="1"/>
</dbReference>
<dbReference type="InterPro" id="IPR029063">
    <property type="entry name" value="SAM-dependent_MTases_sf"/>
</dbReference>